<organism evidence="1 2">
    <name type="scientific">Janibacter limosus</name>
    <dbReference type="NCBI Taxonomy" id="53458"/>
    <lineage>
        <taxon>Bacteria</taxon>
        <taxon>Bacillati</taxon>
        <taxon>Actinomycetota</taxon>
        <taxon>Actinomycetes</taxon>
        <taxon>Micrococcales</taxon>
        <taxon>Intrasporangiaceae</taxon>
        <taxon>Janibacter</taxon>
    </lineage>
</organism>
<name>A0AC61U830_9MICO</name>
<gene>
    <name evidence="1" type="ORF">LP422_10650</name>
</gene>
<dbReference type="Proteomes" id="UP001059663">
    <property type="component" value="Chromosome"/>
</dbReference>
<proteinExistence type="predicted"/>
<sequence>MIGVCTAQLRDRDGSRAAARADLIRQIEDRQGVVDERGVKVRTLQTEIDVATGQLDPDLVGTQRKDLEDRRVTSGPAAVQGPGVRLTPGRCPGSSNSADGDPRTGVSDEGRVRSSDMQVVTNALWQAGAEAITINGQRLTSRTAIRFAGEAIPGSTSARSPGRTPSRRSATPARCRPASPRGRAAHTSPACA</sequence>
<dbReference type="EMBL" id="CP087977">
    <property type="protein sequence ID" value="UUZ46200.1"/>
    <property type="molecule type" value="Genomic_DNA"/>
</dbReference>
<evidence type="ECO:0000313" key="1">
    <source>
        <dbReference type="EMBL" id="UUZ46200.1"/>
    </source>
</evidence>
<reference evidence="1" key="1">
    <citation type="submission" date="2021-11" db="EMBL/GenBank/DDBJ databases">
        <title>Study of the species diversity of bacterial strains isolated from a unique natural object - Shulgan-Tash cave (Bashkiria).</title>
        <authorList>
            <person name="Sazanova A.L."/>
            <person name="Chirak E.R."/>
            <person name="Safronova V.I."/>
        </authorList>
    </citation>
    <scope>NUCLEOTIDE SEQUENCE</scope>
    <source>
        <strain evidence="1">P1</strain>
    </source>
</reference>
<evidence type="ECO:0000313" key="2">
    <source>
        <dbReference type="Proteomes" id="UP001059663"/>
    </source>
</evidence>
<accession>A0AC61U830</accession>
<protein>
    <submittedName>
        <fullName evidence="1">DUF881 domain-containing protein</fullName>
    </submittedName>
</protein>